<gene>
    <name evidence="1" type="ORF">OS493_012920</name>
</gene>
<name>A0A9W9Z4S4_9CNID</name>
<evidence type="ECO:0000313" key="1">
    <source>
        <dbReference type="EMBL" id="KAJ7373329.1"/>
    </source>
</evidence>
<proteinExistence type="predicted"/>
<evidence type="ECO:0000313" key="2">
    <source>
        <dbReference type="Proteomes" id="UP001163046"/>
    </source>
</evidence>
<accession>A0A9W9Z4S4</accession>
<protein>
    <submittedName>
        <fullName evidence="1">Uncharacterized protein</fullName>
    </submittedName>
</protein>
<dbReference type="EMBL" id="MU826831">
    <property type="protein sequence ID" value="KAJ7373329.1"/>
    <property type="molecule type" value="Genomic_DNA"/>
</dbReference>
<organism evidence="1 2">
    <name type="scientific">Desmophyllum pertusum</name>
    <dbReference type="NCBI Taxonomy" id="174260"/>
    <lineage>
        <taxon>Eukaryota</taxon>
        <taxon>Metazoa</taxon>
        <taxon>Cnidaria</taxon>
        <taxon>Anthozoa</taxon>
        <taxon>Hexacorallia</taxon>
        <taxon>Scleractinia</taxon>
        <taxon>Caryophylliina</taxon>
        <taxon>Caryophylliidae</taxon>
        <taxon>Desmophyllum</taxon>
    </lineage>
</organism>
<reference evidence="1" key="1">
    <citation type="submission" date="2023-01" db="EMBL/GenBank/DDBJ databases">
        <title>Genome assembly of the deep-sea coral Lophelia pertusa.</title>
        <authorList>
            <person name="Herrera S."/>
            <person name="Cordes E."/>
        </authorList>
    </citation>
    <scope>NUCLEOTIDE SEQUENCE</scope>
    <source>
        <strain evidence="1">USNM1676648</strain>
        <tissue evidence="1">Polyp</tissue>
    </source>
</reference>
<dbReference type="AlphaFoldDB" id="A0A9W9Z4S4"/>
<comment type="caution">
    <text evidence="1">The sequence shown here is derived from an EMBL/GenBank/DDBJ whole genome shotgun (WGS) entry which is preliminary data.</text>
</comment>
<keyword evidence="2" id="KW-1185">Reference proteome</keyword>
<sequence>MPDHVLDSSSTYGTIQARLFKYDMISNTLPCKSSKTFHRTTRNSPPANIEPTFSLAAYTSSPCSSVSRETPSPVTAVEDYQLKSQSSLGKKYDKWTSEQQCYLVQLWADKEDNLKSKDAQVAWRDNSEMVNFKNVEKCLQK</sequence>
<dbReference type="Proteomes" id="UP001163046">
    <property type="component" value="Unassembled WGS sequence"/>
</dbReference>